<dbReference type="RefSeq" id="WP_174405896.1">
    <property type="nucleotide sequence ID" value="NZ_BLVO01000013.1"/>
</dbReference>
<evidence type="ECO:0000256" key="2">
    <source>
        <dbReference type="ARBA" id="ARBA00023002"/>
    </source>
</evidence>
<dbReference type="PANTHER" id="PTHR43761:SF1">
    <property type="entry name" value="D-ISOMER SPECIFIC 2-HYDROXYACID DEHYDROGENASE CATALYTIC DOMAIN-CONTAINING PROTEIN-RELATED"/>
    <property type="match status" value="1"/>
</dbReference>
<dbReference type="Proteomes" id="UP000503840">
    <property type="component" value="Unassembled WGS sequence"/>
</dbReference>
<dbReference type="Pfam" id="PF02826">
    <property type="entry name" value="2-Hacid_dh_C"/>
    <property type="match status" value="1"/>
</dbReference>
<organism evidence="7 8">
    <name type="scientific">Desulfovibrio subterraneus</name>
    <dbReference type="NCBI Taxonomy" id="2718620"/>
    <lineage>
        <taxon>Bacteria</taxon>
        <taxon>Pseudomonadati</taxon>
        <taxon>Thermodesulfobacteriota</taxon>
        <taxon>Desulfovibrionia</taxon>
        <taxon>Desulfovibrionales</taxon>
        <taxon>Desulfovibrionaceae</taxon>
        <taxon>Desulfovibrio</taxon>
    </lineage>
</organism>
<dbReference type="GO" id="GO:0051287">
    <property type="term" value="F:NAD binding"/>
    <property type="evidence" value="ECO:0007669"/>
    <property type="project" value="InterPro"/>
</dbReference>
<keyword evidence="8" id="KW-1185">Reference proteome</keyword>
<dbReference type="SUPFAM" id="SSF51735">
    <property type="entry name" value="NAD(P)-binding Rossmann-fold domains"/>
    <property type="match status" value="1"/>
</dbReference>
<evidence type="ECO:0000259" key="6">
    <source>
        <dbReference type="Pfam" id="PF02826"/>
    </source>
</evidence>
<reference evidence="7 8" key="1">
    <citation type="submission" date="2020-05" db="EMBL/GenBank/DDBJ databases">
        <title>Draft genome sequence of Desulfovibrio sp. strain HN2T.</title>
        <authorList>
            <person name="Ueno A."/>
            <person name="Tamazawa S."/>
            <person name="Tamamura S."/>
            <person name="Murakami T."/>
            <person name="Kiyama T."/>
            <person name="Inomata H."/>
            <person name="Amano Y."/>
            <person name="Miyakawa K."/>
            <person name="Tamaki H."/>
            <person name="Naganuma T."/>
            <person name="Kaneko K."/>
        </authorList>
    </citation>
    <scope>NUCLEOTIDE SEQUENCE [LARGE SCALE GENOMIC DNA]</scope>
    <source>
        <strain evidence="7 8">HN2</strain>
    </source>
</reference>
<dbReference type="AlphaFoldDB" id="A0A7J0BKJ5"/>
<dbReference type="InterPro" id="IPR036291">
    <property type="entry name" value="NAD(P)-bd_dom_sf"/>
</dbReference>
<comment type="similarity">
    <text evidence="1 4">Belongs to the D-isomer specific 2-hydroxyacid dehydrogenase family.</text>
</comment>
<dbReference type="PROSITE" id="PS00670">
    <property type="entry name" value="D_2_HYDROXYACID_DH_2"/>
    <property type="match status" value="1"/>
</dbReference>
<comment type="caution">
    <text evidence="7">The sequence shown here is derived from an EMBL/GenBank/DDBJ whole genome shotgun (WGS) entry which is preliminary data.</text>
</comment>
<sequence length="322" mass="34621">MRIVVLDGYTLNPGDNPWTAVDALGDLAVHPRTPAAEVMERAKGADILLTNKVRLTEEIINALPDLKFISVLATGYDVVDIRAAAARGIPVSNVPGYGTNAVAQHVFAMLLEMYRRVSDHAQSVRAGQWTGNKDWCYWNSTQLDLTGKTMGLVGFGNISRRVAEIALAFGMRVQAHVPRPKPHPGYENFSFCDLETLFATSDVISLHCPLTPENKGFVNAERIASMPAGAILINTARGPLVDEEAAARALHAGTLGGLCTDVTSVEPVPADNPLLTAPNCLITPHLAWGTLTARETLMRVTAQNIQAFLSGNAQNVVNAHLL</sequence>
<accession>A0A7J0BKJ5</accession>
<feature type="domain" description="D-isomer specific 2-hydroxyacid dehydrogenase NAD-binding" evidence="6">
    <location>
        <begin position="107"/>
        <end position="287"/>
    </location>
</feature>
<evidence type="ECO:0000256" key="1">
    <source>
        <dbReference type="ARBA" id="ARBA00005854"/>
    </source>
</evidence>
<keyword evidence="2 4" id="KW-0560">Oxidoreductase</keyword>
<dbReference type="PANTHER" id="PTHR43761">
    <property type="entry name" value="D-ISOMER SPECIFIC 2-HYDROXYACID DEHYDROGENASE FAMILY PROTEIN (AFU_ORTHOLOGUE AFUA_1G13630)"/>
    <property type="match status" value="1"/>
</dbReference>
<dbReference type="SUPFAM" id="SSF52283">
    <property type="entry name" value="Formate/glycerate dehydrogenase catalytic domain-like"/>
    <property type="match status" value="1"/>
</dbReference>
<evidence type="ECO:0000313" key="7">
    <source>
        <dbReference type="EMBL" id="GFM34293.1"/>
    </source>
</evidence>
<dbReference type="CDD" id="cd12162">
    <property type="entry name" value="2-Hacid_dh_4"/>
    <property type="match status" value="1"/>
</dbReference>
<evidence type="ECO:0000256" key="3">
    <source>
        <dbReference type="ARBA" id="ARBA00023027"/>
    </source>
</evidence>
<feature type="domain" description="D-isomer specific 2-hydroxyacid dehydrogenase catalytic" evidence="5">
    <location>
        <begin position="24"/>
        <end position="318"/>
    </location>
</feature>
<dbReference type="InterPro" id="IPR029753">
    <property type="entry name" value="D-isomer_DH_CS"/>
</dbReference>
<keyword evidence="3" id="KW-0520">NAD</keyword>
<proteinExistence type="inferred from homology"/>
<dbReference type="FunFam" id="3.40.50.720:FF:000203">
    <property type="entry name" value="D-3-phosphoglycerate dehydrogenase (SerA)"/>
    <property type="match status" value="1"/>
</dbReference>
<dbReference type="EMBL" id="BLVO01000013">
    <property type="protein sequence ID" value="GFM34293.1"/>
    <property type="molecule type" value="Genomic_DNA"/>
</dbReference>
<dbReference type="InterPro" id="IPR006139">
    <property type="entry name" value="D-isomer_2_OHA_DH_cat_dom"/>
</dbReference>
<evidence type="ECO:0000259" key="5">
    <source>
        <dbReference type="Pfam" id="PF00389"/>
    </source>
</evidence>
<dbReference type="Pfam" id="PF00389">
    <property type="entry name" value="2-Hacid_dh"/>
    <property type="match status" value="1"/>
</dbReference>
<name>A0A7J0BKJ5_9BACT</name>
<gene>
    <name evidence="7" type="ORF">DSM101010T_26580</name>
</gene>
<dbReference type="PROSITE" id="PS00671">
    <property type="entry name" value="D_2_HYDROXYACID_DH_3"/>
    <property type="match status" value="1"/>
</dbReference>
<protein>
    <submittedName>
        <fullName evidence="7">Glycerate dehydrogenase</fullName>
    </submittedName>
</protein>
<evidence type="ECO:0000256" key="4">
    <source>
        <dbReference type="RuleBase" id="RU003719"/>
    </source>
</evidence>
<dbReference type="InterPro" id="IPR006140">
    <property type="entry name" value="D-isomer_DH_NAD-bd"/>
</dbReference>
<dbReference type="InterPro" id="IPR050418">
    <property type="entry name" value="D-iso_2-hydroxyacid_DH_PdxB"/>
</dbReference>
<dbReference type="Gene3D" id="3.40.50.720">
    <property type="entry name" value="NAD(P)-binding Rossmann-like Domain"/>
    <property type="match status" value="2"/>
</dbReference>
<evidence type="ECO:0000313" key="8">
    <source>
        <dbReference type="Proteomes" id="UP000503840"/>
    </source>
</evidence>
<dbReference type="GO" id="GO:0016616">
    <property type="term" value="F:oxidoreductase activity, acting on the CH-OH group of donors, NAD or NADP as acceptor"/>
    <property type="evidence" value="ECO:0007669"/>
    <property type="project" value="InterPro"/>
</dbReference>